<dbReference type="Proteomes" id="UP000822688">
    <property type="component" value="Chromosome 4"/>
</dbReference>
<name>A0A8T0IDA6_CERPU</name>
<reference evidence="1" key="1">
    <citation type="submission" date="2020-06" db="EMBL/GenBank/DDBJ databases">
        <title>WGS assembly of Ceratodon purpureus strain R40.</title>
        <authorList>
            <person name="Carey S.B."/>
            <person name="Jenkins J."/>
            <person name="Shu S."/>
            <person name="Lovell J.T."/>
            <person name="Sreedasyam A."/>
            <person name="Maumus F."/>
            <person name="Tiley G.P."/>
            <person name="Fernandez-Pozo N."/>
            <person name="Barry K."/>
            <person name="Chen C."/>
            <person name="Wang M."/>
            <person name="Lipzen A."/>
            <person name="Daum C."/>
            <person name="Saski C.A."/>
            <person name="Payton A.C."/>
            <person name="Mcbreen J.C."/>
            <person name="Conrad R.E."/>
            <person name="Kollar L.M."/>
            <person name="Olsson S."/>
            <person name="Huttunen S."/>
            <person name="Landis J.B."/>
            <person name="Wickett N.J."/>
            <person name="Johnson M.G."/>
            <person name="Rensing S.A."/>
            <person name="Grimwood J."/>
            <person name="Schmutz J."/>
            <person name="Mcdaniel S.F."/>
        </authorList>
    </citation>
    <scope>NUCLEOTIDE SEQUENCE</scope>
    <source>
        <strain evidence="1">R40</strain>
    </source>
</reference>
<organism evidence="1 2">
    <name type="scientific">Ceratodon purpureus</name>
    <name type="common">Fire moss</name>
    <name type="synonym">Dicranum purpureum</name>
    <dbReference type="NCBI Taxonomy" id="3225"/>
    <lineage>
        <taxon>Eukaryota</taxon>
        <taxon>Viridiplantae</taxon>
        <taxon>Streptophyta</taxon>
        <taxon>Embryophyta</taxon>
        <taxon>Bryophyta</taxon>
        <taxon>Bryophytina</taxon>
        <taxon>Bryopsida</taxon>
        <taxon>Dicranidae</taxon>
        <taxon>Pseudoditrichales</taxon>
        <taxon>Ditrichaceae</taxon>
        <taxon>Ceratodon</taxon>
    </lineage>
</organism>
<dbReference type="EMBL" id="CM026424">
    <property type="protein sequence ID" value="KAG0580975.1"/>
    <property type="molecule type" value="Genomic_DNA"/>
</dbReference>
<sequence length="125" mass="14401">MFPPLERRVRVCLFDGCKFVGNVHVFPAVTAIEEEDEPWDFVNKGASRCLMQYSSTEELSLFVEVNVRYNSTPGKRIFFNNKLIFSRVIFMNKNVVKVNAPNVACDPIRRHVAHLISLINLSHNF</sequence>
<evidence type="ECO:0000313" key="2">
    <source>
        <dbReference type="Proteomes" id="UP000822688"/>
    </source>
</evidence>
<comment type="caution">
    <text evidence="1">The sequence shown here is derived from an EMBL/GenBank/DDBJ whole genome shotgun (WGS) entry which is preliminary data.</text>
</comment>
<evidence type="ECO:0000313" key="1">
    <source>
        <dbReference type="EMBL" id="KAG0580975.1"/>
    </source>
</evidence>
<accession>A0A8T0IDA6</accession>
<keyword evidence="2" id="KW-1185">Reference proteome</keyword>
<proteinExistence type="predicted"/>
<protein>
    <submittedName>
        <fullName evidence="1">Uncharacterized protein</fullName>
    </submittedName>
</protein>
<dbReference type="AlphaFoldDB" id="A0A8T0IDA6"/>
<gene>
    <name evidence="1" type="ORF">KC19_4G214700</name>
</gene>